<organism evidence="10 11">
    <name type="scientific">Lactococcus termiticola</name>
    <dbReference type="NCBI Taxonomy" id="2169526"/>
    <lineage>
        <taxon>Bacteria</taxon>
        <taxon>Bacillati</taxon>
        <taxon>Bacillota</taxon>
        <taxon>Bacilli</taxon>
        <taxon>Lactobacillales</taxon>
        <taxon>Streptococcaceae</taxon>
        <taxon>Lactococcus</taxon>
    </lineage>
</organism>
<dbReference type="GO" id="GO:0006281">
    <property type="term" value="P:DNA repair"/>
    <property type="evidence" value="ECO:0007669"/>
    <property type="project" value="InterPro"/>
</dbReference>
<evidence type="ECO:0000256" key="3">
    <source>
        <dbReference type="ARBA" id="ARBA00022722"/>
    </source>
</evidence>
<dbReference type="PANTHER" id="PTHR30255">
    <property type="entry name" value="SINGLE-STRANDED-DNA-SPECIFIC EXONUCLEASE RECJ"/>
    <property type="match status" value="1"/>
</dbReference>
<dbReference type="OrthoDB" id="9809852at2"/>
<protein>
    <recommendedName>
        <fullName evidence="2">Single-stranded-DNA-specific exonuclease RecJ</fullName>
    </recommendedName>
</protein>
<dbReference type="GO" id="GO:0006310">
    <property type="term" value="P:DNA recombination"/>
    <property type="evidence" value="ECO:0007669"/>
    <property type="project" value="InterPro"/>
</dbReference>
<dbReference type="RefSeq" id="WP_109245234.1">
    <property type="nucleotide sequence ID" value="NZ_BFFO01000002.1"/>
</dbReference>
<dbReference type="InterPro" id="IPR003156">
    <property type="entry name" value="DHHA1_dom"/>
</dbReference>
<dbReference type="InterPro" id="IPR038763">
    <property type="entry name" value="DHH_sf"/>
</dbReference>
<gene>
    <name evidence="10" type="primary">recJ</name>
    <name evidence="10" type="ORF">NtB2_00353</name>
</gene>
<dbReference type="Pfam" id="PF01368">
    <property type="entry name" value="DHH"/>
    <property type="match status" value="1"/>
</dbReference>
<dbReference type="InterPro" id="IPR018779">
    <property type="entry name" value="RecJ_C"/>
</dbReference>
<evidence type="ECO:0000313" key="11">
    <source>
        <dbReference type="Proteomes" id="UP000245021"/>
    </source>
</evidence>
<sequence length="740" mass="83346">MIKAKYDWKLLEESPSDGFLKLTKKYKLDQLASQLLWQRGIREEEEIDAFLNPDLQKLHNPFLLHDMERAVARILEAIENGENILIYGDYDADGMTASSVMKSALDELGAEAQVYLPNRFTDGYGPNLDVYKYFIENEAIDLIITVDNGVAGNEAVEWAEAHGVNVIITDHHSMPQVLPEAFAIVHPEHPDSEYPFKYLAGVGVAFKLACALLEYIPSEMLDLVAIGTIADMVSLTDENRILVAHGLKVLKQTERVGLEELLKLSGTAPEDVNEETVGFQIAPRLNALGRLDDPNPAVELLTGWDEDEVAGIAQMIDEKNTERKEIVDSIYKQALTMITEEPVQILYHKDWHKGVLGIVAGRLLEQLHKPVVMLAEEDGLLRGSARSIEAYNIFEALDAHRELFVAFGGHKQAAGMTIALENIEAVKSAMIDYIAEQNIDMAGKSRLELSGKLDFQELSLETLQGLTALAPYGMDNPKPRFLLEDYKVAQSRQMGKDNSHLKLKVEQAGIQHDAVYFSHGQESLEFEQAVTKLAVTLSSNTWNGNTSLQLMVEDAKADGVELIDIRSRQFDIPEKATLFKNNNDKHDIMEDVLVLLEAPETEADMESLKSLLDQQDFSLIYFKNEVKQAYYLSGGGTREEFARLYKAIYQYPEFDVRHKLRALASYLKIPDLLMIKMIQIFEELEFVKIDDGIMTVNKEAEHREISSSKIYQALQETVKRQAFFALSPVAEIYKELKNKA</sequence>
<evidence type="ECO:0000259" key="8">
    <source>
        <dbReference type="Pfam" id="PF10141"/>
    </source>
</evidence>
<evidence type="ECO:0000256" key="5">
    <source>
        <dbReference type="ARBA" id="ARBA00022839"/>
    </source>
</evidence>
<dbReference type="NCBIfam" id="TIGR00644">
    <property type="entry name" value="recJ"/>
    <property type="match status" value="1"/>
</dbReference>
<feature type="domain" description="DHHA1" evidence="7">
    <location>
        <begin position="342"/>
        <end position="436"/>
    </location>
</feature>
<dbReference type="Pfam" id="PF10141">
    <property type="entry name" value="ssDNA-exonuc_C"/>
    <property type="match status" value="1"/>
</dbReference>
<evidence type="ECO:0000256" key="4">
    <source>
        <dbReference type="ARBA" id="ARBA00022801"/>
    </source>
</evidence>
<proteinExistence type="inferred from homology"/>
<dbReference type="Gene3D" id="3.10.310.30">
    <property type="match status" value="1"/>
</dbReference>
<dbReference type="PANTHER" id="PTHR30255:SF2">
    <property type="entry name" value="SINGLE-STRANDED-DNA-SPECIFIC EXONUCLEASE RECJ"/>
    <property type="match status" value="1"/>
</dbReference>
<evidence type="ECO:0000259" key="9">
    <source>
        <dbReference type="Pfam" id="PF17768"/>
    </source>
</evidence>
<evidence type="ECO:0000256" key="1">
    <source>
        <dbReference type="ARBA" id="ARBA00005915"/>
    </source>
</evidence>
<keyword evidence="5 10" id="KW-0269">Exonuclease</keyword>
<name>A0A2R5HDZ4_9LACT</name>
<dbReference type="GO" id="GO:0008409">
    <property type="term" value="F:5'-3' exonuclease activity"/>
    <property type="evidence" value="ECO:0007669"/>
    <property type="project" value="InterPro"/>
</dbReference>
<evidence type="ECO:0000313" key="10">
    <source>
        <dbReference type="EMBL" id="GBG96242.1"/>
    </source>
</evidence>
<dbReference type="GO" id="GO:0003676">
    <property type="term" value="F:nucleic acid binding"/>
    <property type="evidence" value="ECO:0007669"/>
    <property type="project" value="InterPro"/>
</dbReference>
<dbReference type="InterPro" id="IPR041122">
    <property type="entry name" value="RecJ_OB"/>
</dbReference>
<feature type="domain" description="DDH" evidence="6">
    <location>
        <begin position="83"/>
        <end position="228"/>
    </location>
</feature>
<keyword evidence="3" id="KW-0540">Nuclease</keyword>
<comment type="similarity">
    <text evidence="1">Belongs to the RecJ family.</text>
</comment>
<comment type="caution">
    <text evidence="10">The sequence shown here is derived from an EMBL/GenBank/DDBJ whole genome shotgun (WGS) entry which is preliminary data.</text>
</comment>
<feature type="domain" description="RecJ OB" evidence="9">
    <location>
        <begin position="451"/>
        <end position="554"/>
    </location>
</feature>
<dbReference type="InterPro" id="IPR001667">
    <property type="entry name" value="DDH_dom"/>
</dbReference>
<keyword evidence="11" id="KW-1185">Reference proteome</keyword>
<keyword evidence="4" id="KW-0378">Hydrolase</keyword>
<dbReference type="SUPFAM" id="SSF64182">
    <property type="entry name" value="DHH phosphoesterases"/>
    <property type="match status" value="1"/>
</dbReference>
<dbReference type="Pfam" id="PF17768">
    <property type="entry name" value="RecJ_OB"/>
    <property type="match status" value="1"/>
</dbReference>
<evidence type="ECO:0000259" key="6">
    <source>
        <dbReference type="Pfam" id="PF01368"/>
    </source>
</evidence>
<accession>A0A2R5HDZ4</accession>
<reference evidence="10 11" key="1">
    <citation type="journal article" date="2018" name="Genome Announc.">
        <title>Draft Genome Sequence of Lactococcus sp. Strain NtB2 (JCM 32569), Isolated from the Gut of the Higher Termite Nasutitermes takasagoensis.</title>
        <authorList>
            <person name="Noda S."/>
            <person name="Aihara C."/>
            <person name="Yuki M."/>
            <person name="Ohkuma M."/>
        </authorList>
    </citation>
    <scope>NUCLEOTIDE SEQUENCE [LARGE SCALE GENOMIC DNA]</scope>
    <source>
        <strain evidence="10 11">NtB2</strain>
    </source>
</reference>
<dbReference type="InterPro" id="IPR051673">
    <property type="entry name" value="SSDNA_exonuclease_RecJ"/>
</dbReference>
<dbReference type="EMBL" id="BFFO01000002">
    <property type="protein sequence ID" value="GBG96242.1"/>
    <property type="molecule type" value="Genomic_DNA"/>
</dbReference>
<dbReference type="Gene3D" id="3.90.1640.30">
    <property type="match status" value="1"/>
</dbReference>
<dbReference type="AlphaFoldDB" id="A0A2R5HDZ4"/>
<evidence type="ECO:0000259" key="7">
    <source>
        <dbReference type="Pfam" id="PF02272"/>
    </source>
</evidence>
<dbReference type="InterPro" id="IPR004610">
    <property type="entry name" value="RecJ"/>
</dbReference>
<dbReference type="Pfam" id="PF02272">
    <property type="entry name" value="DHHA1"/>
    <property type="match status" value="1"/>
</dbReference>
<evidence type="ECO:0000256" key="2">
    <source>
        <dbReference type="ARBA" id="ARBA00019841"/>
    </source>
</evidence>
<dbReference type="Proteomes" id="UP000245021">
    <property type="component" value="Unassembled WGS sequence"/>
</dbReference>
<feature type="domain" description="Single-stranded-DNA-specific exonuclease RecJ C-terminal" evidence="8">
    <location>
        <begin position="581"/>
        <end position="733"/>
    </location>
</feature>